<dbReference type="Proteomes" id="UP001182991">
    <property type="component" value="Unassembled WGS sequence"/>
</dbReference>
<dbReference type="Pfam" id="PF04851">
    <property type="entry name" value="ResIII"/>
    <property type="match status" value="1"/>
</dbReference>
<evidence type="ECO:0000313" key="3">
    <source>
        <dbReference type="Proteomes" id="UP001182991"/>
    </source>
</evidence>
<comment type="caution">
    <text evidence="2">The sequence shown here is derived from an EMBL/GenBank/DDBJ whole genome shotgun (WGS) entry which is preliminary data.</text>
</comment>
<dbReference type="InterPro" id="IPR027417">
    <property type="entry name" value="P-loop_NTPase"/>
</dbReference>
<evidence type="ECO:0000259" key="1">
    <source>
        <dbReference type="Pfam" id="PF04851"/>
    </source>
</evidence>
<dbReference type="SUPFAM" id="SSF52540">
    <property type="entry name" value="P-loop containing nucleoside triphosphate hydrolases"/>
    <property type="match status" value="1"/>
</dbReference>
<accession>A0ABU2KFZ8</accession>
<organism evidence="2 3">
    <name type="scientific">Mesonia ostreae</name>
    <dbReference type="NCBI Taxonomy" id="861110"/>
    <lineage>
        <taxon>Bacteria</taxon>
        <taxon>Pseudomonadati</taxon>
        <taxon>Bacteroidota</taxon>
        <taxon>Flavobacteriia</taxon>
        <taxon>Flavobacteriales</taxon>
        <taxon>Flavobacteriaceae</taxon>
        <taxon>Mesonia</taxon>
    </lineage>
</organism>
<protein>
    <submittedName>
        <fullName evidence="2">DEAD/DEAH box helicase family protein</fullName>
    </submittedName>
</protein>
<feature type="domain" description="Helicase/UvrB N-terminal" evidence="1">
    <location>
        <begin position="14"/>
        <end position="42"/>
    </location>
</feature>
<keyword evidence="2" id="KW-0347">Helicase</keyword>
<reference evidence="3" key="1">
    <citation type="submission" date="2023-07" db="EMBL/GenBank/DDBJ databases">
        <title>Isolating and identifying novel microbial strains from the Mariana Trench.</title>
        <authorList>
            <person name="Fu H."/>
        </authorList>
    </citation>
    <scope>NUCLEOTIDE SEQUENCE [LARGE SCALE GENOMIC DNA]</scope>
    <source>
        <strain evidence="3">T-y2</strain>
    </source>
</reference>
<sequence>MVIQDNEITEETAKLTPERELIIEMETGTGKTLVYLKTIYEL</sequence>
<keyword evidence="2" id="KW-0547">Nucleotide-binding</keyword>
<dbReference type="RefSeq" id="WP_311400563.1">
    <property type="nucleotide sequence ID" value="NZ_JAVRBG010000002.1"/>
</dbReference>
<dbReference type="EMBL" id="JAVRBG010000002">
    <property type="protein sequence ID" value="MDT0293588.1"/>
    <property type="molecule type" value="Genomic_DNA"/>
</dbReference>
<keyword evidence="2" id="KW-0067">ATP-binding</keyword>
<keyword evidence="2" id="KW-0378">Hydrolase</keyword>
<keyword evidence="3" id="KW-1185">Reference proteome</keyword>
<dbReference type="GO" id="GO:0004386">
    <property type="term" value="F:helicase activity"/>
    <property type="evidence" value="ECO:0007669"/>
    <property type="project" value="UniProtKB-KW"/>
</dbReference>
<evidence type="ECO:0000313" key="2">
    <source>
        <dbReference type="EMBL" id="MDT0293588.1"/>
    </source>
</evidence>
<dbReference type="InterPro" id="IPR006935">
    <property type="entry name" value="Helicase/UvrB_N"/>
</dbReference>
<gene>
    <name evidence="2" type="ORF">RLT85_02975</name>
</gene>
<name>A0ABU2KFZ8_9FLAO</name>
<proteinExistence type="predicted"/>